<dbReference type="GO" id="GO:0010309">
    <property type="term" value="F:acireductone dioxygenase [iron(II)-requiring] activity"/>
    <property type="evidence" value="ECO:0007669"/>
    <property type="project" value="UniProtKB-UniRule"/>
</dbReference>
<dbReference type="FunFam" id="2.60.120.10:FF:000031">
    <property type="entry name" value="1,2-dihydroxy-3-keto-5-methylthiopentene dioxygenase"/>
    <property type="match status" value="1"/>
</dbReference>
<comment type="function">
    <text evidence="12">Catalyzes 2 different reactions between oxygen and the acireductone 1,2-dihydroxy-3-keto-5-methylthiopentene (DHK-MTPene) depending upon the metal bound in the active site. Fe-containing acireductone dioxygenase (Fe-ARD) produces formate and 2-keto-4-methylthiobutyrate (KMTB), the alpha-ketoacid precursor of methionine in the methionine recycle pathway. Ni-containing acireductone dioxygenase (Ni-ARD) produces methylthiopropionate, carbon monoxide and formate, and does not lie on the methionine recycle pathway.</text>
</comment>
<feature type="binding site" evidence="12">
    <location>
        <position position="137"/>
    </location>
    <ligand>
        <name>Ni(2+)</name>
        <dbReference type="ChEBI" id="CHEBI:49786"/>
        <note>for nickel-dependent acireductone dioxygenase activity</note>
    </ligand>
</feature>
<dbReference type="AlphaFoldDB" id="A0AAE1BY73"/>
<evidence type="ECO:0000256" key="3">
    <source>
        <dbReference type="ARBA" id="ARBA00022490"/>
    </source>
</evidence>
<keyword evidence="11 12" id="KW-0539">Nucleus</keyword>
<dbReference type="EC" id="1.13.11.54" evidence="12"/>
<comment type="catalytic activity">
    <reaction evidence="1 12">
        <text>1,2-dihydroxy-5-(methylsulfanyl)pent-1-en-3-one + O2 = 4-methylsulfanyl-2-oxobutanoate + formate + 2 H(+)</text>
        <dbReference type="Rhea" id="RHEA:24504"/>
        <dbReference type="ChEBI" id="CHEBI:15378"/>
        <dbReference type="ChEBI" id="CHEBI:15379"/>
        <dbReference type="ChEBI" id="CHEBI:15740"/>
        <dbReference type="ChEBI" id="CHEBI:16723"/>
        <dbReference type="ChEBI" id="CHEBI:49252"/>
        <dbReference type="EC" id="1.13.11.54"/>
    </reaction>
</comment>
<feature type="binding site" evidence="12">
    <location>
        <position position="141"/>
    </location>
    <ligand>
        <name>Ni(2+)</name>
        <dbReference type="ChEBI" id="CHEBI:49786"/>
        <note>for nickel-dependent acireductone dioxygenase activity</note>
    </ligand>
</feature>
<evidence type="ECO:0000256" key="13">
    <source>
        <dbReference type="SAM" id="MobiDB-lite"/>
    </source>
</evidence>
<evidence type="ECO:0000256" key="6">
    <source>
        <dbReference type="ARBA" id="ARBA00022723"/>
    </source>
</evidence>
<sequence>MCESSPYQKVQNSSTKIPKTGQEHLKNSMTLGKIEDKSDLRVRQTAATMVRAWYMNDTNEDQRLEHQLSPPKFLSLDDLFTTSGILYWKLDPKNYESKLEEIKKERGYNYMDVIQISPDKLHNYEEKIKIFFAEHLHADEEIRFVTEGSGYFDARDKADKWVRIEVTPGDLIILPAGIYHRFTLDSKNYIRVIRLFVGEPVWTPHTRPADNMEVRTKYVEQQKAGFVNHNSQMKTGLVN</sequence>
<organism evidence="14 15">
    <name type="scientific">Petrolisthes cinctipes</name>
    <name type="common">Flat porcelain crab</name>
    <dbReference type="NCBI Taxonomy" id="88211"/>
    <lineage>
        <taxon>Eukaryota</taxon>
        <taxon>Metazoa</taxon>
        <taxon>Ecdysozoa</taxon>
        <taxon>Arthropoda</taxon>
        <taxon>Crustacea</taxon>
        <taxon>Multicrustacea</taxon>
        <taxon>Malacostraca</taxon>
        <taxon>Eumalacostraca</taxon>
        <taxon>Eucarida</taxon>
        <taxon>Decapoda</taxon>
        <taxon>Pleocyemata</taxon>
        <taxon>Anomura</taxon>
        <taxon>Galatheoidea</taxon>
        <taxon>Porcellanidae</taxon>
        <taxon>Petrolisthes</taxon>
    </lineage>
</organism>
<evidence type="ECO:0000256" key="10">
    <source>
        <dbReference type="ARBA" id="ARBA00023167"/>
    </source>
</evidence>
<dbReference type="GO" id="GO:0019509">
    <property type="term" value="P:L-methionine salvage from methylthioadenosine"/>
    <property type="evidence" value="ECO:0007669"/>
    <property type="project" value="UniProtKB-UniRule"/>
</dbReference>
<keyword evidence="7 12" id="KW-0223">Dioxygenase</keyword>
<evidence type="ECO:0000256" key="5">
    <source>
        <dbReference type="ARBA" id="ARBA00022605"/>
    </source>
</evidence>
<comment type="pathway">
    <text evidence="12">Amino-acid biosynthesis; L-methionine biosynthesis via salvage pathway; L-methionine from S-methyl-5-thio-alpha-D-ribose 1-phosphate: step 5/6.</text>
</comment>
<dbReference type="InterPro" id="IPR004313">
    <property type="entry name" value="ARD"/>
</dbReference>
<name>A0AAE1BY73_PETCI</name>
<dbReference type="Pfam" id="PF03079">
    <property type="entry name" value="ARD"/>
    <property type="match status" value="1"/>
</dbReference>
<evidence type="ECO:0000256" key="12">
    <source>
        <dbReference type="HAMAP-Rule" id="MF_03154"/>
    </source>
</evidence>
<dbReference type="Proteomes" id="UP001286313">
    <property type="component" value="Unassembled WGS sequence"/>
</dbReference>
<dbReference type="InterPro" id="IPR014710">
    <property type="entry name" value="RmlC-like_jellyroll"/>
</dbReference>
<feature type="binding site" evidence="12">
    <location>
        <position position="137"/>
    </location>
    <ligand>
        <name>Fe(2+)</name>
        <dbReference type="ChEBI" id="CHEBI:29033"/>
        <note>for iron-dependent acireductone dioxygenase activity</note>
    </ligand>
</feature>
<comment type="similarity">
    <text evidence="12">Belongs to the acireductone dioxygenase (ARD) family.</text>
</comment>
<evidence type="ECO:0000256" key="9">
    <source>
        <dbReference type="ARBA" id="ARBA00023004"/>
    </source>
</evidence>
<keyword evidence="8 12" id="KW-0560">Oxidoreductase</keyword>
<dbReference type="PANTHER" id="PTHR23418">
    <property type="entry name" value="ACIREDUCTONE DIOXYGENASE"/>
    <property type="match status" value="1"/>
</dbReference>
<dbReference type="GO" id="GO:0016151">
    <property type="term" value="F:nickel cation binding"/>
    <property type="evidence" value="ECO:0007669"/>
    <property type="project" value="UniProtKB-UniRule"/>
</dbReference>
<evidence type="ECO:0000313" key="15">
    <source>
        <dbReference type="Proteomes" id="UP001286313"/>
    </source>
</evidence>
<keyword evidence="3 12" id="KW-0963">Cytoplasm</keyword>
<feature type="compositionally biased region" description="Polar residues" evidence="13">
    <location>
        <begin position="1"/>
        <end position="17"/>
    </location>
</feature>
<dbReference type="HAMAP" id="MF_03154">
    <property type="entry name" value="Salvage_MtnD_euk"/>
    <property type="match status" value="1"/>
</dbReference>
<feature type="binding site" evidence="12">
    <location>
        <position position="141"/>
    </location>
    <ligand>
        <name>Fe(2+)</name>
        <dbReference type="ChEBI" id="CHEBI:29033"/>
        <note>for iron-dependent acireductone dioxygenase activity</note>
    </ligand>
</feature>
<comment type="catalytic activity">
    <reaction evidence="12">
        <text>1,2-dihydroxy-5-(methylsulfanyl)pent-1-en-3-one + O2 = 3-(methylsulfanyl)propanoate + CO + formate + 2 H(+)</text>
        <dbReference type="Rhea" id="RHEA:14161"/>
        <dbReference type="ChEBI" id="CHEBI:15378"/>
        <dbReference type="ChEBI" id="CHEBI:15379"/>
        <dbReference type="ChEBI" id="CHEBI:15740"/>
        <dbReference type="ChEBI" id="CHEBI:17245"/>
        <dbReference type="ChEBI" id="CHEBI:49016"/>
        <dbReference type="ChEBI" id="CHEBI:49252"/>
        <dbReference type="EC" id="1.13.11.53"/>
    </reaction>
</comment>
<keyword evidence="9 12" id="KW-0408">Iron</keyword>
<keyword evidence="6 12" id="KW-0479">Metal-binding</keyword>
<protein>
    <recommendedName>
        <fullName evidence="12">Acireductone dioxygenase</fullName>
    </recommendedName>
    <alternativeName>
        <fullName evidence="12">Acireductone dioxygenase (Fe(2+)-requiring)</fullName>
        <shortName evidence="12">ARD'</shortName>
        <shortName evidence="12">Fe-ARD</shortName>
        <ecNumber evidence="12">1.13.11.54</ecNumber>
    </alternativeName>
    <alternativeName>
        <fullName evidence="12">Acireductone dioxygenase (Ni(2+)-requiring)</fullName>
        <shortName evidence="12">ARD</shortName>
        <shortName evidence="12">Ni-ARD</shortName>
        <ecNumber evidence="12">1.13.11.53</ecNumber>
    </alternativeName>
</protein>
<keyword evidence="15" id="KW-1185">Reference proteome</keyword>
<dbReference type="EMBL" id="JAWQEG010005582">
    <property type="protein sequence ID" value="KAK3857554.1"/>
    <property type="molecule type" value="Genomic_DNA"/>
</dbReference>
<keyword evidence="5 12" id="KW-0028">Amino-acid biosynthesis</keyword>
<evidence type="ECO:0000256" key="11">
    <source>
        <dbReference type="ARBA" id="ARBA00023242"/>
    </source>
</evidence>
<evidence type="ECO:0000256" key="7">
    <source>
        <dbReference type="ARBA" id="ARBA00022964"/>
    </source>
</evidence>
<comment type="caution">
    <text evidence="14">The sequence shown here is derived from an EMBL/GenBank/DDBJ whole genome shotgun (WGS) entry which is preliminary data.</text>
</comment>
<dbReference type="CDD" id="cd02232">
    <property type="entry name" value="cupin_ARD"/>
    <property type="match status" value="1"/>
</dbReference>
<feature type="region of interest" description="Disordered" evidence="13">
    <location>
        <begin position="1"/>
        <end position="22"/>
    </location>
</feature>
<evidence type="ECO:0000256" key="4">
    <source>
        <dbReference type="ARBA" id="ARBA00022596"/>
    </source>
</evidence>
<evidence type="ECO:0000256" key="1">
    <source>
        <dbReference type="ARBA" id="ARBA00000428"/>
    </source>
</evidence>
<dbReference type="InterPro" id="IPR011051">
    <property type="entry name" value="RmlC_Cupin_sf"/>
</dbReference>
<dbReference type="PANTHER" id="PTHR23418:SF0">
    <property type="entry name" value="ACIREDUCTONE DIOXYGENASE"/>
    <property type="match status" value="1"/>
</dbReference>
<gene>
    <name evidence="14" type="ORF">Pcinc_036204</name>
</gene>
<feature type="binding site" evidence="12">
    <location>
        <position position="180"/>
    </location>
    <ligand>
        <name>Ni(2+)</name>
        <dbReference type="ChEBI" id="CHEBI:49786"/>
        <note>for nickel-dependent acireductone dioxygenase activity</note>
    </ligand>
</feature>
<keyword evidence="10 12" id="KW-0486">Methionine biosynthesis</keyword>
<feature type="binding site" evidence="12">
    <location>
        <position position="180"/>
    </location>
    <ligand>
        <name>Fe(2+)</name>
        <dbReference type="ChEBI" id="CHEBI:29033"/>
        <note>for iron-dependent acireductone dioxygenase activity</note>
    </ligand>
</feature>
<comment type="subcellular location">
    <subcellularLocation>
        <location evidence="2">Cell membrane</location>
        <topology evidence="2">Peripheral membrane protein</topology>
        <orientation evidence="2">Cytoplasmic side</orientation>
    </subcellularLocation>
    <subcellularLocation>
        <location evidence="12">Cytoplasm</location>
    </subcellularLocation>
    <subcellularLocation>
        <location evidence="12">Nucleus</location>
    </subcellularLocation>
</comment>
<dbReference type="EC" id="1.13.11.53" evidence="12"/>
<evidence type="ECO:0000256" key="2">
    <source>
        <dbReference type="ARBA" id="ARBA00004413"/>
    </source>
</evidence>
<dbReference type="GO" id="GO:0005737">
    <property type="term" value="C:cytoplasm"/>
    <property type="evidence" value="ECO:0007669"/>
    <property type="project" value="UniProtKB-SubCell"/>
</dbReference>
<feature type="binding site" evidence="12">
    <location>
        <position position="135"/>
    </location>
    <ligand>
        <name>Fe(2+)</name>
        <dbReference type="ChEBI" id="CHEBI:29033"/>
        <note>for iron-dependent acireductone dioxygenase activity</note>
    </ligand>
</feature>
<dbReference type="InterPro" id="IPR027496">
    <property type="entry name" value="ARD_euk"/>
</dbReference>
<keyword evidence="4 12" id="KW-0533">Nickel</keyword>
<evidence type="ECO:0000256" key="8">
    <source>
        <dbReference type="ARBA" id="ARBA00023002"/>
    </source>
</evidence>
<accession>A0AAE1BY73</accession>
<reference evidence="14" key="1">
    <citation type="submission" date="2023-10" db="EMBL/GenBank/DDBJ databases">
        <title>Genome assemblies of two species of porcelain crab, Petrolisthes cinctipes and Petrolisthes manimaculis (Anomura: Porcellanidae).</title>
        <authorList>
            <person name="Angst P."/>
        </authorList>
    </citation>
    <scope>NUCLEOTIDE SEQUENCE</scope>
    <source>
        <strain evidence="14">PB745_01</strain>
        <tissue evidence="14">Gill</tissue>
    </source>
</reference>
<comment type="cofactor">
    <cofactor evidence="12">
        <name>Fe(2+)</name>
        <dbReference type="ChEBI" id="CHEBI:29033"/>
    </cofactor>
    <cofactor evidence="12">
        <name>Ni(2+)</name>
        <dbReference type="ChEBI" id="CHEBI:49786"/>
    </cofactor>
    <text evidence="12">Binds either 1 Fe or Ni cation per monomer. Iron-binding promotes an acireductone dioxygenase reaction producing 2-keto-4-methylthiobutyrate, while nickel-binding promotes an acireductone dioxygenase reaction producing 3-(methylsulfanyl)propanoate.</text>
</comment>
<dbReference type="GO" id="GO:0005634">
    <property type="term" value="C:nucleus"/>
    <property type="evidence" value="ECO:0007669"/>
    <property type="project" value="UniProtKB-SubCell"/>
</dbReference>
<dbReference type="GO" id="GO:0010308">
    <property type="term" value="F:acireductone dioxygenase (Ni2+-requiring) activity"/>
    <property type="evidence" value="ECO:0007669"/>
    <property type="project" value="UniProtKB-UniRule"/>
</dbReference>
<dbReference type="SUPFAM" id="SSF51182">
    <property type="entry name" value="RmlC-like cupins"/>
    <property type="match status" value="1"/>
</dbReference>
<dbReference type="Gene3D" id="2.60.120.10">
    <property type="entry name" value="Jelly Rolls"/>
    <property type="match status" value="1"/>
</dbReference>
<dbReference type="GO" id="GO:0005506">
    <property type="term" value="F:iron ion binding"/>
    <property type="evidence" value="ECO:0007669"/>
    <property type="project" value="UniProtKB-UniRule"/>
</dbReference>
<dbReference type="GO" id="GO:0005886">
    <property type="term" value="C:plasma membrane"/>
    <property type="evidence" value="ECO:0007669"/>
    <property type="project" value="UniProtKB-SubCell"/>
</dbReference>
<feature type="binding site" evidence="12">
    <location>
        <position position="135"/>
    </location>
    <ligand>
        <name>Ni(2+)</name>
        <dbReference type="ChEBI" id="CHEBI:49786"/>
        <note>for nickel-dependent acireductone dioxygenase activity</note>
    </ligand>
</feature>
<evidence type="ECO:0000313" key="14">
    <source>
        <dbReference type="EMBL" id="KAK3857554.1"/>
    </source>
</evidence>
<proteinExistence type="inferred from homology"/>